<dbReference type="PANTHER" id="PTHR34297">
    <property type="entry name" value="HYPOTHETICAL CYTOSOLIC PROTEIN-RELATED"/>
    <property type="match status" value="1"/>
</dbReference>
<accession>A0A1I3STP5</accession>
<evidence type="ECO:0000313" key="2">
    <source>
        <dbReference type="EMBL" id="SFJ61612.1"/>
    </source>
</evidence>
<dbReference type="Proteomes" id="UP000199545">
    <property type="component" value="Unassembled WGS sequence"/>
</dbReference>
<reference evidence="2 3" key="1">
    <citation type="submission" date="2016-10" db="EMBL/GenBank/DDBJ databases">
        <authorList>
            <person name="de Groot N.N."/>
        </authorList>
    </citation>
    <scope>NUCLEOTIDE SEQUENCE [LARGE SCALE GENOMIC DNA]</scope>
    <source>
        <strain evidence="2 3">DSM 44778</strain>
    </source>
</reference>
<dbReference type="AlphaFoldDB" id="A0A1I3STP5"/>
<dbReference type="InterPro" id="IPR005531">
    <property type="entry name" value="Asp23"/>
</dbReference>
<proteinExistence type="inferred from homology"/>
<dbReference type="PANTHER" id="PTHR34297:SF2">
    <property type="entry name" value="ASP23_GLS24 FAMILY ENVELOPE STRESS RESPONSE PROTEIN"/>
    <property type="match status" value="1"/>
</dbReference>
<comment type="similarity">
    <text evidence="1">Belongs to the asp23 family.</text>
</comment>
<protein>
    <submittedName>
        <fullName evidence="2">Uncharacterized conserved protein YloU, alkaline shock protein (Asp23) family</fullName>
    </submittedName>
</protein>
<gene>
    <name evidence="2" type="ORF">SAMN05421852_11430</name>
</gene>
<dbReference type="STRING" id="46223.SAMN05421852_11430"/>
<keyword evidence="3" id="KW-1185">Reference proteome</keyword>
<sequence>MQLIKRKYSLLVCTESHLRSVRPNASSKPANADTMNKEHCNEITMSLEVNTSLGPIEVSDSVIANIAGIAAIDCYGLVGMASRNQLKDGITELLGRENLSKGIEVRQVNGEYMIDLYIIVGFGVKISEVAHNVQAKIRYTLEQMLGLEVSQVNIYVQGVRLLSEE</sequence>
<name>A0A1I3STP5_9BACL</name>
<evidence type="ECO:0000313" key="3">
    <source>
        <dbReference type="Proteomes" id="UP000199545"/>
    </source>
</evidence>
<dbReference type="EMBL" id="FORR01000014">
    <property type="protein sequence ID" value="SFJ61612.1"/>
    <property type="molecule type" value="Genomic_DNA"/>
</dbReference>
<dbReference type="Pfam" id="PF03780">
    <property type="entry name" value="Asp23"/>
    <property type="match status" value="1"/>
</dbReference>
<evidence type="ECO:0000256" key="1">
    <source>
        <dbReference type="ARBA" id="ARBA00005721"/>
    </source>
</evidence>
<organism evidence="2 3">
    <name type="scientific">Thermoflavimicrobium dichotomicum</name>
    <dbReference type="NCBI Taxonomy" id="46223"/>
    <lineage>
        <taxon>Bacteria</taxon>
        <taxon>Bacillati</taxon>
        <taxon>Bacillota</taxon>
        <taxon>Bacilli</taxon>
        <taxon>Bacillales</taxon>
        <taxon>Thermoactinomycetaceae</taxon>
        <taxon>Thermoflavimicrobium</taxon>
    </lineage>
</organism>